<gene>
    <name evidence="2" type="ORF">SAMN04487948_12567</name>
</gene>
<sequence>MLYECRFCEQGFVGNPGESCPDCGADDEEFPEGYLRARPNTPETTYGRGSDSRRRGGTSTM</sequence>
<evidence type="ECO:0000313" key="2">
    <source>
        <dbReference type="EMBL" id="SEP24163.1"/>
    </source>
</evidence>
<accession>A0A1H8W9F9</accession>
<dbReference type="EMBL" id="FODV01000025">
    <property type="protein sequence ID" value="SEP24163.1"/>
    <property type="molecule type" value="Genomic_DNA"/>
</dbReference>
<evidence type="ECO:0000256" key="1">
    <source>
        <dbReference type="SAM" id="MobiDB-lite"/>
    </source>
</evidence>
<dbReference type="OrthoDB" id="45654at2157"/>
<dbReference type="Proteomes" id="UP000199126">
    <property type="component" value="Unassembled WGS sequence"/>
</dbReference>
<evidence type="ECO:0008006" key="4">
    <source>
        <dbReference type="Google" id="ProtNLM"/>
    </source>
</evidence>
<proteinExistence type="predicted"/>
<dbReference type="AlphaFoldDB" id="A0A1H8W9F9"/>
<organism evidence="2 3">
    <name type="scientific">Halogranum amylolyticum</name>
    <dbReference type="NCBI Taxonomy" id="660520"/>
    <lineage>
        <taxon>Archaea</taxon>
        <taxon>Methanobacteriati</taxon>
        <taxon>Methanobacteriota</taxon>
        <taxon>Stenosarchaea group</taxon>
        <taxon>Halobacteria</taxon>
        <taxon>Halobacteriales</taxon>
        <taxon>Haloferacaceae</taxon>
    </lineage>
</organism>
<dbReference type="SUPFAM" id="SSF57802">
    <property type="entry name" value="Rubredoxin-like"/>
    <property type="match status" value="1"/>
</dbReference>
<feature type="region of interest" description="Disordered" evidence="1">
    <location>
        <begin position="32"/>
        <end position="61"/>
    </location>
</feature>
<keyword evidence="3" id="KW-1185">Reference proteome</keyword>
<reference evidence="3" key="1">
    <citation type="submission" date="2016-10" db="EMBL/GenBank/DDBJ databases">
        <authorList>
            <person name="Varghese N."/>
            <person name="Submissions S."/>
        </authorList>
    </citation>
    <scope>NUCLEOTIDE SEQUENCE [LARGE SCALE GENOMIC DNA]</scope>
    <source>
        <strain evidence="3">CGMCC 1.10121</strain>
    </source>
</reference>
<evidence type="ECO:0000313" key="3">
    <source>
        <dbReference type="Proteomes" id="UP000199126"/>
    </source>
</evidence>
<name>A0A1H8W9F9_9EURY</name>
<protein>
    <recommendedName>
        <fullName evidence="4">Rubredoxin-like domain-containing protein</fullName>
    </recommendedName>
</protein>
<dbReference type="RefSeq" id="WP_139246774.1">
    <property type="nucleotide sequence ID" value="NZ_FODV01000025.1"/>
</dbReference>